<accession>A0ABX7FM58</accession>
<name>A0ABX7FM58_BRECH</name>
<evidence type="ECO:0000313" key="2">
    <source>
        <dbReference type="EMBL" id="QRG67338.1"/>
    </source>
</evidence>
<evidence type="ECO:0000313" key="3">
    <source>
        <dbReference type="Proteomes" id="UP000596248"/>
    </source>
</evidence>
<sequence length="73" mass="8144">MGTIVKWAIGGAIVGFIYWMFNYKDVDFLVALFLGAGVSIMILLAQKANIKLTFSGLNNSRFLFRISARPNKN</sequence>
<gene>
    <name evidence="2" type="ORF">JNE38_28520</name>
</gene>
<evidence type="ECO:0000256" key="1">
    <source>
        <dbReference type="SAM" id="Phobius"/>
    </source>
</evidence>
<reference evidence="2 3" key="1">
    <citation type="submission" date="2021-01" db="EMBL/GenBank/DDBJ databases">
        <title>Identification of strong promoters based on the transcriptome of Brevibacillus choshinensis.</title>
        <authorList>
            <person name="Yao D."/>
            <person name="Zhang K."/>
            <person name="Wu J."/>
        </authorList>
    </citation>
    <scope>NUCLEOTIDE SEQUENCE [LARGE SCALE GENOMIC DNA]</scope>
    <source>
        <strain evidence="2 3">HPD31-SP3</strain>
    </source>
</reference>
<dbReference type="Proteomes" id="UP000596248">
    <property type="component" value="Chromosome"/>
</dbReference>
<dbReference type="RefSeq" id="WP_203354396.1">
    <property type="nucleotide sequence ID" value="NZ_CP069127.1"/>
</dbReference>
<keyword evidence="1" id="KW-1133">Transmembrane helix</keyword>
<protein>
    <submittedName>
        <fullName evidence="2">Uncharacterized protein</fullName>
    </submittedName>
</protein>
<keyword evidence="1" id="KW-0812">Transmembrane</keyword>
<proteinExistence type="predicted"/>
<dbReference type="EMBL" id="CP069127">
    <property type="protein sequence ID" value="QRG67338.1"/>
    <property type="molecule type" value="Genomic_DNA"/>
</dbReference>
<feature type="transmembrane region" description="Helical" evidence="1">
    <location>
        <begin position="28"/>
        <end position="45"/>
    </location>
</feature>
<feature type="transmembrane region" description="Helical" evidence="1">
    <location>
        <begin position="7"/>
        <end position="22"/>
    </location>
</feature>
<keyword evidence="1" id="KW-0472">Membrane</keyword>
<organism evidence="2 3">
    <name type="scientific">Brevibacillus choshinensis</name>
    <dbReference type="NCBI Taxonomy" id="54911"/>
    <lineage>
        <taxon>Bacteria</taxon>
        <taxon>Bacillati</taxon>
        <taxon>Bacillota</taxon>
        <taxon>Bacilli</taxon>
        <taxon>Bacillales</taxon>
        <taxon>Paenibacillaceae</taxon>
        <taxon>Brevibacillus</taxon>
    </lineage>
</organism>
<keyword evidence="3" id="KW-1185">Reference proteome</keyword>